<name>A0A3R7JBU4_9STRA</name>
<feature type="coiled-coil region" evidence="1">
    <location>
        <begin position="43"/>
        <end position="138"/>
    </location>
</feature>
<gene>
    <name evidence="2" type="ORF">BBI17_000786</name>
    <name evidence="3" type="ORF">BBO99_00000884</name>
</gene>
<proteinExistence type="predicted"/>
<dbReference type="EMBL" id="MAYM02000527">
    <property type="protein sequence ID" value="RLN37716.1"/>
    <property type="molecule type" value="Genomic_DNA"/>
</dbReference>
<organism evidence="3 4">
    <name type="scientific">Phytophthora kernoviae</name>
    <dbReference type="NCBI Taxonomy" id="325452"/>
    <lineage>
        <taxon>Eukaryota</taxon>
        <taxon>Sar</taxon>
        <taxon>Stramenopiles</taxon>
        <taxon>Oomycota</taxon>
        <taxon>Peronosporomycetes</taxon>
        <taxon>Peronosporales</taxon>
        <taxon>Peronosporaceae</taxon>
        <taxon>Phytophthora</taxon>
    </lineage>
</organism>
<reference evidence="4 5" key="1">
    <citation type="submission" date="2018-07" db="EMBL/GenBank/DDBJ databases">
        <title>Genome sequencing of oomycete isolates from Chile give support for New Zealand origin for Phytophthora kernoviae and make available the first Nothophytophthora sp. genome.</title>
        <authorList>
            <person name="Studholme D.J."/>
            <person name="Sanfuentes E."/>
            <person name="Panda P."/>
            <person name="Hill R."/>
            <person name="Sambles C."/>
            <person name="Grant M."/>
            <person name="Williams N.M."/>
            <person name="Mcdougal R.L."/>
        </authorList>
    </citation>
    <scope>NUCLEOTIDE SEQUENCE [LARGE SCALE GENOMIC DNA]</scope>
    <source>
        <strain evidence="2">Chile2</strain>
        <strain evidence="3">Chile4</strain>
    </source>
</reference>
<keyword evidence="1" id="KW-0175">Coiled coil</keyword>
<dbReference type="EMBL" id="MBDN02000013">
    <property type="protein sequence ID" value="RLN84940.1"/>
    <property type="molecule type" value="Genomic_DNA"/>
</dbReference>
<keyword evidence="4" id="KW-1185">Reference proteome</keyword>
<sequence length="165" mass="19426">MRYPLLMHETIRGLQSLENNQLGSQSNELLLSHSVISDKAHERRDVDARIHEYEQQIAELYEEIQQERLKNDMLSECLRDQKHAKAKLMKACKHMKQELQAMKDSGLSQMLVDIEARCNALEKDKDKMTEELQTERTMRAKQDAEQEKIAKQLEDVLLEFAKWED</sequence>
<evidence type="ECO:0000313" key="5">
    <source>
        <dbReference type="Proteomes" id="UP000285883"/>
    </source>
</evidence>
<dbReference type="Proteomes" id="UP000285883">
    <property type="component" value="Unassembled WGS sequence"/>
</dbReference>
<dbReference type="AlphaFoldDB" id="A0A3R7JBU4"/>
<accession>A0A3R7JBU4</accession>
<dbReference type="STRING" id="325452.A0A3R7JBU4"/>
<evidence type="ECO:0000313" key="3">
    <source>
        <dbReference type="EMBL" id="RLN84940.1"/>
    </source>
</evidence>
<evidence type="ECO:0000256" key="1">
    <source>
        <dbReference type="SAM" id="Coils"/>
    </source>
</evidence>
<evidence type="ECO:0000313" key="2">
    <source>
        <dbReference type="EMBL" id="RLN37716.1"/>
    </source>
</evidence>
<comment type="caution">
    <text evidence="3">The sequence shown here is derived from an EMBL/GenBank/DDBJ whole genome shotgun (WGS) entry which is preliminary data.</text>
</comment>
<dbReference type="Proteomes" id="UP000285624">
    <property type="component" value="Unassembled WGS sequence"/>
</dbReference>
<protein>
    <submittedName>
        <fullName evidence="3">Uncharacterized protein</fullName>
    </submittedName>
</protein>
<evidence type="ECO:0000313" key="4">
    <source>
        <dbReference type="Proteomes" id="UP000285624"/>
    </source>
</evidence>